<evidence type="ECO:0000256" key="2">
    <source>
        <dbReference type="ARBA" id="ARBA00022801"/>
    </source>
</evidence>
<dbReference type="SFLD" id="SFLDG01129">
    <property type="entry name" value="C1.5:_HAD__Beta-PGM__Phosphata"/>
    <property type="match status" value="1"/>
</dbReference>
<dbReference type="InterPro" id="IPR006328">
    <property type="entry name" value="2-HAD"/>
</dbReference>
<dbReference type="CDD" id="cd02588">
    <property type="entry name" value="HAD_L2-DEX"/>
    <property type="match status" value="1"/>
</dbReference>
<comment type="similarity">
    <text evidence="1">Belongs to the HAD-like hydrolase superfamily. S-2-haloalkanoic acid dehalogenase family.</text>
</comment>
<dbReference type="NCBIfam" id="TIGR01493">
    <property type="entry name" value="HAD-SF-IA-v2"/>
    <property type="match status" value="1"/>
</dbReference>
<dbReference type="RefSeq" id="WP_064859644.1">
    <property type="nucleotide sequence ID" value="NZ_LZSF01000181.1"/>
</dbReference>
<dbReference type="InterPro" id="IPR023198">
    <property type="entry name" value="PGP-like_dom2"/>
</dbReference>
<dbReference type="InterPro" id="IPR023214">
    <property type="entry name" value="HAD_sf"/>
</dbReference>
<dbReference type="PRINTS" id="PR00413">
    <property type="entry name" value="HADHALOGNASE"/>
</dbReference>
<dbReference type="SUPFAM" id="SSF56784">
    <property type="entry name" value="HAD-like"/>
    <property type="match status" value="1"/>
</dbReference>
<dbReference type="Proteomes" id="UP000093962">
    <property type="component" value="Unassembled WGS sequence"/>
</dbReference>
<dbReference type="EMBL" id="LZSF01000181">
    <property type="protein sequence ID" value="OBA85275.1"/>
    <property type="molecule type" value="Genomic_DNA"/>
</dbReference>
<dbReference type="OrthoDB" id="3774052at2"/>
<dbReference type="GO" id="GO:0019120">
    <property type="term" value="F:hydrolase activity, acting on acid halide bonds, in C-halide compounds"/>
    <property type="evidence" value="ECO:0007669"/>
    <property type="project" value="InterPro"/>
</dbReference>
<accession>A0A1A0MIN2</accession>
<reference evidence="3 4" key="1">
    <citation type="submission" date="2016-06" db="EMBL/GenBank/DDBJ databases">
        <authorList>
            <person name="Kjaerup R.B."/>
            <person name="Dalgaard T.S."/>
            <person name="Juul-Madsen H.R."/>
        </authorList>
    </citation>
    <scope>NUCLEOTIDE SEQUENCE [LARGE SCALE GENOMIC DNA]</scope>
    <source>
        <strain evidence="3 4">1199456.5</strain>
    </source>
</reference>
<name>A0A1A0MIN2_MYCMU</name>
<dbReference type="InterPro" id="IPR006439">
    <property type="entry name" value="HAD-SF_hydro_IA"/>
</dbReference>
<sequence length="235" mass="25698">MNTTARETSPRVLVFDVNETLIDIESLAPYFARIFGDAAVLREWFGQVVMYSMTVTLSACYVDFFALGQSVLRMLAEVRGMSLSDDDVAALSTAMATMPAHPDAADGLSQLREAGYRLVTLTNSPHRSGRPTPLQNAGLQHYFERQFTVDEHQVFKPAAALYRRTAQELGVHASECLMVAAHAWDTIGAQAAGYSGALITRPGNAQLRARGIPQPNYVATDLIDLAQQLHATRNV</sequence>
<dbReference type="Pfam" id="PF00702">
    <property type="entry name" value="Hydrolase"/>
    <property type="match status" value="1"/>
</dbReference>
<dbReference type="Gene3D" id="1.10.150.240">
    <property type="entry name" value="Putative phosphatase, domain 2"/>
    <property type="match status" value="1"/>
</dbReference>
<dbReference type="AlphaFoldDB" id="A0A1A0MIN2"/>
<proteinExistence type="inferred from homology"/>
<protein>
    <submittedName>
        <fullName evidence="3">Haloacid dehalogenase, type II</fullName>
    </submittedName>
</protein>
<dbReference type="InterPro" id="IPR051540">
    <property type="entry name" value="S-2-haloacid_dehalogenase"/>
</dbReference>
<evidence type="ECO:0000313" key="4">
    <source>
        <dbReference type="Proteomes" id="UP000093962"/>
    </source>
</evidence>
<dbReference type="PANTHER" id="PTHR43316:SF3">
    <property type="entry name" value="HALOACID DEHALOGENASE, TYPE II (AFU_ORTHOLOGUE AFUA_2G07750)-RELATED"/>
    <property type="match status" value="1"/>
</dbReference>
<dbReference type="NCBIfam" id="TIGR01428">
    <property type="entry name" value="HAD_type_II"/>
    <property type="match status" value="1"/>
</dbReference>
<gene>
    <name evidence="3" type="ORF">A5642_24340</name>
</gene>
<dbReference type="InterPro" id="IPR036412">
    <property type="entry name" value="HAD-like_sf"/>
</dbReference>
<dbReference type="PANTHER" id="PTHR43316">
    <property type="entry name" value="HYDROLASE, HALOACID DELAHOGENASE-RELATED"/>
    <property type="match status" value="1"/>
</dbReference>
<organism evidence="3 4">
    <name type="scientific">Mycolicibacterium mucogenicum</name>
    <name type="common">Mycobacterium mucogenicum</name>
    <dbReference type="NCBI Taxonomy" id="56689"/>
    <lineage>
        <taxon>Bacteria</taxon>
        <taxon>Bacillati</taxon>
        <taxon>Actinomycetota</taxon>
        <taxon>Actinomycetes</taxon>
        <taxon>Mycobacteriales</taxon>
        <taxon>Mycobacteriaceae</taxon>
        <taxon>Mycolicibacterium</taxon>
    </lineage>
</organism>
<keyword evidence="2" id="KW-0378">Hydrolase</keyword>
<evidence type="ECO:0000256" key="1">
    <source>
        <dbReference type="ARBA" id="ARBA00008106"/>
    </source>
</evidence>
<evidence type="ECO:0000313" key="3">
    <source>
        <dbReference type="EMBL" id="OBA85275.1"/>
    </source>
</evidence>
<dbReference type="SFLD" id="SFLDS00003">
    <property type="entry name" value="Haloacid_Dehalogenase"/>
    <property type="match status" value="1"/>
</dbReference>
<dbReference type="Gene3D" id="3.40.50.1000">
    <property type="entry name" value="HAD superfamily/HAD-like"/>
    <property type="match status" value="1"/>
</dbReference>
<comment type="caution">
    <text evidence="3">The sequence shown here is derived from an EMBL/GenBank/DDBJ whole genome shotgun (WGS) entry which is preliminary data.</text>
</comment>